<dbReference type="Gene3D" id="3.30.420.40">
    <property type="match status" value="2"/>
</dbReference>
<comment type="function">
    <text evidence="1">Catalyzes the specific phosphorylation of 1,6-anhydro-N-acetylmuramic acid (anhMurNAc) with the simultaneous cleavage of the 1,6-anhydro ring, generating MurNAc-6-P. Is required for the utilization of anhMurNAc either imported from the medium or derived from its own cell wall murein, and thus plays a role in cell wall recycling.</text>
</comment>
<comment type="catalytic activity">
    <reaction evidence="1">
        <text>1,6-anhydro-N-acetyl-beta-muramate + ATP + H2O = N-acetyl-D-muramate 6-phosphate + ADP + H(+)</text>
        <dbReference type="Rhea" id="RHEA:24952"/>
        <dbReference type="ChEBI" id="CHEBI:15377"/>
        <dbReference type="ChEBI" id="CHEBI:15378"/>
        <dbReference type="ChEBI" id="CHEBI:30616"/>
        <dbReference type="ChEBI" id="CHEBI:58690"/>
        <dbReference type="ChEBI" id="CHEBI:58722"/>
        <dbReference type="ChEBI" id="CHEBI:456216"/>
        <dbReference type="EC" id="2.7.1.170"/>
    </reaction>
</comment>
<dbReference type="PATRIC" id="fig|762967.3.peg.1593"/>
<dbReference type="GO" id="GO:0005524">
    <property type="term" value="F:ATP binding"/>
    <property type="evidence" value="ECO:0007669"/>
    <property type="project" value="UniProtKB-UniRule"/>
</dbReference>
<comment type="similarity">
    <text evidence="1">Belongs to the anhydro-N-acetylmuramic acid kinase family.</text>
</comment>
<dbReference type="InterPro" id="IPR043129">
    <property type="entry name" value="ATPase_NBD"/>
</dbReference>
<dbReference type="UniPathway" id="UPA00544"/>
<keyword evidence="3" id="KW-1185">Reference proteome</keyword>
<keyword evidence="1 2" id="KW-0418">Kinase</keyword>
<dbReference type="HOGENOM" id="CLU_038782_0_0_4"/>
<organism evidence="2 3">
    <name type="scientific">Sutterella parvirubra YIT 11816</name>
    <dbReference type="NCBI Taxonomy" id="762967"/>
    <lineage>
        <taxon>Bacteria</taxon>
        <taxon>Pseudomonadati</taxon>
        <taxon>Pseudomonadota</taxon>
        <taxon>Betaproteobacteria</taxon>
        <taxon>Burkholderiales</taxon>
        <taxon>Sutterellaceae</taxon>
        <taxon>Sutterella</taxon>
    </lineage>
</organism>
<accession>H3KGY4</accession>
<dbReference type="CDD" id="cd24050">
    <property type="entry name" value="ASKHA_NBD_ANMK"/>
    <property type="match status" value="1"/>
</dbReference>
<dbReference type="UniPathway" id="UPA00343"/>
<dbReference type="GO" id="GO:0009254">
    <property type="term" value="P:peptidoglycan turnover"/>
    <property type="evidence" value="ECO:0007669"/>
    <property type="project" value="UniProtKB-UniRule"/>
</dbReference>
<dbReference type="PANTHER" id="PTHR30605:SF0">
    <property type="entry name" value="ANHYDRO-N-ACETYLMURAMIC ACID KINASE"/>
    <property type="match status" value="1"/>
</dbReference>
<protein>
    <recommendedName>
        <fullName evidence="1">Anhydro-N-acetylmuramic acid kinase</fullName>
        <ecNumber evidence="1">2.7.1.170</ecNumber>
    </recommendedName>
    <alternativeName>
        <fullName evidence="1">AnhMurNAc kinase</fullName>
    </alternativeName>
</protein>
<keyword evidence="1" id="KW-0547">Nucleotide-binding</keyword>
<dbReference type="GO" id="GO:0016773">
    <property type="term" value="F:phosphotransferase activity, alcohol group as acceptor"/>
    <property type="evidence" value="ECO:0007669"/>
    <property type="project" value="UniProtKB-UniRule"/>
</dbReference>
<dbReference type="Pfam" id="PF03702">
    <property type="entry name" value="AnmK"/>
    <property type="match status" value="1"/>
</dbReference>
<dbReference type="NCBIfam" id="NF007139">
    <property type="entry name" value="PRK09585.1-3"/>
    <property type="match status" value="1"/>
</dbReference>
<sequence>MPNDIRTTIGLMSGTSLDGEDAVMVRFGPGNRMEVLGHAHLPFTDALRRDLLSLALGDAPDEIERMGDASVALARHGAEVIEALLRTTGLTRGAVDAIGSHGQTIRHRPQRGFTIQLNHPALLAELTGIDVVADFRSRDVAAGGEGAPLVPAFHAKMFGGDLPTALLNIGGIANVTLVPVAGDEAPVTGFDTGPGNMLLDHWMRTHFGRPFDDAGRVASTGCVSDAWLAHLLADPYFTLPPPKSTGREYFSPAWLEEKLRHPSAQSLRHEDVAATLTMLTARTAAEAALKAMPGLRRFFVCGGGALNPVMMAALEARLRDAAPELTFGSTAEAGLDPMMVEGAAFAWLADAFLTKTPGNLPAVTHAKGPRILGALYPAN</sequence>
<comment type="pathway">
    <text evidence="1">Amino-sugar metabolism; 1,6-anhydro-N-acetylmuramate degradation.</text>
</comment>
<dbReference type="GO" id="GO:0016301">
    <property type="term" value="F:kinase activity"/>
    <property type="evidence" value="ECO:0007669"/>
    <property type="project" value="UniProtKB-KW"/>
</dbReference>
<keyword evidence="1" id="KW-0808">Transferase</keyword>
<dbReference type="Proteomes" id="UP000004956">
    <property type="component" value="Unassembled WGS sequence"/>
</dbReference>
<dbReference type="HAMAP" id="MF_01270">
    <property type="entry name" value="AnhMurNAc_kinase"/>
    <property type="match status" value="1"/>
</dbReference>
<evidence type="ECO:0000256" key="1">
    <source>
        <dbReference type="HAMAP-Rule" id="MF_01270"/>
    </source>
</evidence>
<evidence type="ECO:0000313" key="2">
    <source>
        <dbReference type="EMBL" id="EHY30633.1"/>
    </source>
</evidence>
<dbReference type="GO" id="GO:0097175">
    <property type="term" value="P:1,6-anhydro-N-acetyl-beta-muramic acid catabolic process"/>
    <property type="evidence" value="ECO:0007669"/>
    <property type="project" value="UniProtKB-UniRule"/>
</dbReference>
<dbReference type="InterPro" id="IPR005338">
    <property type="entry name" value="Anhydro_N_Ac-Mur_kinase"/>
</dbReference>
<comment type="pathway">
    <text evidence="1">Cell wall biogenesis; peptidoglycan recycling.</text>
</comment>
<dbReference type="EC" id="2.7.1.170" evidence="1"/>
<dbReference type="STRING" id="762967.HMPREF9440_02023"/>
<reference evidence="2 3" key="1">
    <citation type="submission" date="2011-11" db="EMBL/GenBank/DDBJ databases">
        <authorList>
            <person name="Weinstock G."/>
            <person name="Sodergren E."/>
            <person name="Clifton S."/>
            <person name="Fulton L."/>
            <person name="Fulton B."/>
            <person name="Courtney L."/>
            <person name="Fronick C."/>
            <person name="Harrison M."/>
            <person name="Strong C."/>
            <person name="Farmer C."/>
            <person name="Delahaunty K."/>
            <person name="Markovic C."/>
            <person name="Hall O."/>
            <person name="Minx P."/>
            <person name="Tomlinson C."/>
            <person name="Mitreva M."/>
            <person name="Hou S."/>
            <person name="Chen J."/>
            <person name="Wollam A."/>
            <person name="Pepin K.H."/>
            <person name="Johnson M."/>
            <person name="Bhonagiri V."/>
            <person name="Zhang X."/>
            <person name="Suruliraj S."/>
            <person name="Warren W."/>
            <person name="Chinwalla A."/>
            <person name="Mardis E.R."/>
            <person name="Wilson R.K."/>
        </authorList>
    </citation>
    <scope>NUCLEOTIDE SEQUENCE [LARGE SCALE GENOMIC DNA]</scope>
    <source>
        <strain evidence="2 3">YIT 11816</strain>
    </source>
</reference>
<dbReference type="SUPFAM" id="SSF53067">
    <property type="entry name" value="Actin-like ATPase domain"/>
    <property type="match status" value="1"/>
</dbReference>
<keyword evidence="1" id="KW-0119">Carbohydrate metabolism</keyword>
<dbReference type="OrthoDB" id="9763949at2"/>
<dbReference type="RefSeq" id="WP_008543230.1">
    <property type="nucleotide sequence ID" value="NZ_JH605004.1"/>
</dbReference>
<evidence type="ECO:0000313" key="3">
    <source>
        <dbReference type="Proteomes" id="UP000004956"/>
    </source>
</evidence>
<dbReference type="GO" id="GO:0006040">
    <property type="term" value="P:amino sugar metabolic process"/>
    <property type="evidence" value="ECO:0007669"/>
    <property type="project" value="InterPro"/>
</dbReference>
<name>H3KGY4_9BURK</name>
<comment type="caution">
    <text evidence="2">The sequence shown here is derived from an EMBL/GenBank/DDBJ whole genome shotgun (WGS) entry which is preliminary data.</text>
</comment>
<keyword evidence="1" id="KW-0067">ATP-binding</keyword>
<dbReference type="AlphaFoldDB" id="H3KGY4"/>
<proteinExistence type="inferred from homology"/>
<dbReference type="EMBL" id="AFBQ01000301">
    <property type="protein sequence ID" value="EHY30633.1"/>
    <property type="molecule type" value="Genomic_DNA"/>
</dbReference>
<dbReference type="PANTHER" id="PTHR30605">
    <property type="entry name" value="ANHYDRO-N-ACETYLMURAMIC ACID KINASE"/>
    <property type="match status" value="1"/>
</dbReference>
<feature type="binding site" evidence="1">
    <location>
        <begin position="14"/>
        <end position="21"/>
    </location>
    <ligand>
        <name>ATP</name>
        <dbReference type="ChEBI" id="CHEBI:30616"/>
    </ligand>
</feature>
<gene>
    <name evidence="1" type="primary">anmK</name>
    <name evidence="2" type="ORF">HMPREF9440_02023</name>
</gene>